<dbReference type="Gene3D" id="3.40.30.10">
    <property type="entry name" value="Glutaredoxin"/>
    <property type="match status" value="1"/>
</dbReference>
<comment type="function">
    <text evidence="1">Thiol-specific peroxidase that catalyzes the reduction of hydrogen peroxide and organic hydroperoxides to water and alcohols, respectively. Plays a role in cell protection against oxidative stress by detoxifying peroxides and as sensor of hydrogen peroxide-mediated signaling events.</text>
</comment>
<comment type="catalytic activity">
    <reaction evidence="11">
        <text>a hydroperoxide + [thioredoxin]-dithiol = an alcohol + [thioredoxin]-disulfide + H2O</text>
        <dbReference type="Rhea" id="RHEA:62620"/>
        <dbReference type="Rhea" id="RHEA-COMP:10698"/>
        <dbReference type="Rhea" id="RHEA-COMP:10700"/>
        <dbReference type="ChEBI" id="CHEBI:15377"/>
        <dbReference type="ChEBI" id="CHEBI:29950"/>
        <dbReference type="ChEBI" id="CHEBI:30879"/>
        <dbReference type="ChEBI" id="CHEBI:35924"/>
        <dbReference type="ChEBI" id="CHEBI:50058"/>
        <dbReference type="EC" id="1.11.1.24"/>
    </reaction>
</comment>
<organism evidence="13 14">
    <name type="scientific">Marinimicrobium koreense</name>
    <dbReference type="NCBI Taxonomy" id="306545"/>
    <lineage>
        <taxon>Bacteria</taxon>
        <taxon>Pseudomonadati</taxon>
        <taxon>Pseudomonadota</taxon>
        <taxon>Gammaproteobacteria</taxon>
        <taxon>Cellvibrionales</taxon>
        <taxon>Cellvibrionaceae</taxon>
        <taxon>Marinimicrobium</taxon>
    </lineage>
</organism>
<dbReference type="OrthoDB" id="5296483at2"/>
<evidence type="ECO:0000259" key="12">
    <source>
        <dbReference type="PROSITE" id="PS51352"/>
    </source>
</evidence>
<evidence type="ECO:0000313" key="13">
    <source>
        <dbReference type="EMBL" id="ROQ18139.1"/>
    </source>
</evidence>
<evidence type="ECO:0000256" key="5">
    <source>
        <dbReference type="ARBA" id="ARBA00023002"/>
    </source>
</evidence>
<evidence type="ECO:0000256" key="9">
    <source>
        <dbReference type="ARBA" id="ARBA00038489"/>
    </source>
</evidence>
<evidence type="ECO:0000256" key="6">
    <source>
        <dbReference type="ARBA" id="ARBA00023157"/>
    </source>
</evidence>
<dbReference type="EMBL" id="RJUK01000003">
    <property type="protein sequence ID" value="ROQ18139.1"/>
    <property type="molecule type" value="Genomic_DNA"/>
</dbReference>
<evidence type="ECO:0000256" key="7">
    <source>
        <dbReference type="ARBA" id="ARBA00023284"/>
    </source>
</evidence>
<dbReference type="CDD" id="cd03017">
    <property type="entry name" value="PRX_BCP"/>
    <property type="match status" value="1"/>
</dbReference>
<dbReference type="Proteomes" id="UP000273643">
    <property type="component" value="Unassembled WGS sequence"/>
</dbReference>
<evidence type="ECO:0000256" key="3">
    <source>
        <dbReference type="ARBA" id="ARBA00022559"/>
    </source>
</evidence>
<dbReference type="Pfam" id="PF00578">
    <property type="entry name" value="AhpC-TSA"/>
    <property type="match status" value="1"/>
</dbReference>
<evidence type="ECO:0000256" key="2">
    <source>
        <dbReference type="ARBA" id="ARBA00013017"/>
    </source>
</evidence>
<evidence type="ECO:0000256" key="10">
    <source>
        <dbReference type="ARBA" id="ARBA00042639"/>
    </source>
</evidence>
<dbReference type="GO" id="GO:0045454">
    <property type="term" value="P:cell redox homeostasis"/>
    <property type="evidence" value="ECO:0007669"/>
    <property type="project" value="TreeGrafter"/>
</dbReference>
<keyword evidence="6" id="KW-1015">Disulfide bond</keyword>
<dbReference type="PROSITE" id="PS51352">
    <property type="entry name" value="THIOREDOXIN_2"/>
    <property type="match status" value="1"/>
</dbReference>
<comment type="caution">
    <text evidence="13">The sequence shown here is derived from an EMBL/GenBank/DDBJ whole genome shotgun (WGS) entry which is preliminary data.</text>
</comment>
<reference evidence="13 14" key="1">
    <citation type="submission" date="2018-11" db="EMBL/GenBank/DDBJ databases">
        <title>Genomic Encyclopedia of Type Strains, Phase IV (KMG-IV): sequencing the most valuable type-strain genomes for metagenomic binning, comparative biology and taxonomic classification.</title>
        <authorList>
            <person name="Goeker M."/>
        </authorList>
    </citation>
    <scope>NUCLEOTIDE SEQUENCE [LARGE SCALE GENOMIC DNA]</scope>
    <source>
        <strain evidence="13 14">DSM 16974</strain>
    </source>
</reference>
<keyword evidence="14" id="KW-1185">Reference proteome</keyword>
<keyword evidence="4" id="KW-0049">Antioxidant</keyword>
<dbReference type="RefSeq" id="WP_123639449.1">
    <property type="nucleotide sequence ID" value="NZ_RJUK01000003.1"/>
</dbReference>
<dbReference type="PANTHER" id="PTHR42801">
    <property type="entry name" value="THIOREDOXIN-DEPENDENT PEROXIDE REDUCTASE"/>
    <property type="match status" value="1"/>
</dbReference>
<protein>
    <recommendedName>
        <fullName evidence="2">thioredoxin-dependent peroxiredoxin</fullName>
        <ecNumber evidence="2">1.11.1.24</ecNumber>
    </recommendedName>
    <alternativeName>
        <fullName evidence="8">Thioredoxin peroxidase</fullName>
    </alternativeName>
    <alternativeName>
        <fullName evidence="10">Thioredoxin-dependent peroxiredoxin Bcp</fullName>
    </alternativeName>
</protein>
<sequence length="184" mass="20659">MAKNLYMLPEGLPEPQDDGACDHLQGMAVPSLALPSTGKETVDLSAISGTAVVFFYPMTGKPEQPPMRGWNKIPGARGCTTQCCAFRDRYPEFQQMGVEVYGVSAQPLEDQRETVARLRLPYPLLNDSELKLAQALELPTFDYDQSRYIKRLTLLIEGGVIRQVYYPVFPPHLNPTDILTKLRR</sequence>
<keyword evidence="5" id="KW-0560">Oxidoreductase</keyword>
<keyword evidence="7" id="KW-0676">Redox-active center</keyword>
<dbReference type="AlphaFoldDB" id="A0A3N1NQH1"/>
<evidence type="ECO:0000256" key="4">
    <source>
        <dbReference type="ARBA" id="ARBA00022862"/>
    </source>
</evidence>
<keyword evidence="3" id="KW-0575">Peroxidase</keyword>
<dbReference type="InterPro" id="IPR013766">
    <property type="entry name" value="Thioredoxin_domain"/>
</dbReference>
<dbReference type="InterPro" id="IPR050924">
    <property type="entry name" value="Peroxiredoxin_BCP/PrxQ"/>
</dbReference>
<dbReference type="PANTHER" id="PTHR42801:SF21">
    <property type="entry name" value="BCPB PROTEIN"/>
    <property type="match status" value="1"/>
</dbReference>
<comment type="similarity">
    <text evidence="9">Belongs to the peroxiredoxin family. BCP/PrxQ subfamily.</text>
</comment>
<dbReference type="SUPFAM" id="SSF52833">
    <property type="entry name" value="Thioredoxin-like"/>
    <property type="match status" value="1"/>
</dbReference>
<dbReference type="GO" id="GO:0008379">
    <property type="term" value="F:thioredoxin peroxidase activity"/>
    <property type="evidence" value="ECO:0007669"/>
    <property type="project" value="TreeGrafter"/>
</dbReference>
<evidence type="ECO:0000256" key="8">
    <source>
        <dbReference type="ARBA" id="ARBA00032824"/>
    </source>
</evidence>
<evidence type="ECO:0000313" key="14">
    <source>
        <dbReference type="Proteomes" id="UP000273643"/>
    </source>
</evidence>
<dbReference type="GO" id="GO:0005737">
    <property type="term" value="C:cytoplasm"/>
    <property type="evidence" value="ECO:0007669"/>
    <property type="project" value="TreeGrafter"/>
</dbReference>
<accession>A0A3N1NQH1</accession>
<name>A0A3N1NQH1_9GAMM</name>
<gene>
    <name evidence="13" type="ORF">EDC38_3113</name>
</gene>
<evidence type="ECO:0000256" key="11">
    <source>
        <dbReference type="ARBA" id="ARBA00049091"/>
    </source>
</evidence>
<proteinExistence type="inferred from homology"/>
<dbReference type="InterPro" id="IPR036249">
    <property type="entry name" value="Thioredoxin-like_sf"/>
</dbReference>
<dbReference type="EC" id="1.11.1.24" evidence="2"/>
<feature type="domain" description="Thioredoxin" evidence="12">
    <location>
        <begin position="23"/>
        <end position="184"/>
    </location>
</feature>
<dbReference type="GO" id="GO:0034599">
    <property type="term" value="P:cellular response to oxidative stress"/>
    <property type="evidence" value="ECO:0007669"/>
    <property type="project" value="TreeGrafter"/>
</dbReference>
<evidence type="ECO:0000256" key="1">
    <source>
        <dbReference type="ARBA" id="ARBA00003330"/>
    </source>
</evidence>
<dbReference type="InterPro" id="IPR000866">
    <property type="entry name" value="AhpC/TSA"/>
</dbReference>